<evidence type="ECO:0000313" key="3">
    <source>
        <dbReference type="Proteomes" id="UP001165427"/>
    </source>
</evidence>
<evidence type="ECO:0000313" key="2">
    <source>
        <dbReference type="EMBL" id="MCJ8500533.1"/>
    </source>
</evidence>
<evidence type="ECO:0000256" key="1">
    <source>
        <dbReference type="SAM" id="Coils"/>
    </source>
</evidence>
<gene>
    <name evidence="2" type="primary">ybgF</name>
    <name evidence="2" type="ORF">MRX98_08110</name>
</gene>
<dbReference type="AlphaFoldDB" id="A0AA41UPJ3"/>
<dbReference type="Pfam" id="PF13174">
    <property type="entry name" value="TPR_6"/>
    <property type="match status" value="1"/>
</dbReference>
<dbReference type="InterPro" id="IPR014162">
    <property type="entry name" value="CpoB_C"/>
</dbReference>
<dbReference type="InterPro" id="IPR011990">
    <property type="entry name" value="TPR-like_helical_dom_sf"/>
</dbReference>
<dbReference type="PROSITE" id="PS51257">
    <property type="entry name" value="PROKAR_LIPOPROTEIN"/>
    <property type="match status" value="1"/>
</dbReference>
<name>A0AA41UPJ3_9BACT</name>
<dbReference type="NCBIfam" id="TIGR02795">
    <property type="entry name" value="tol_pal_ybgF"/>
    <property type="match status" value="1"/>
</dbReference>
<feature type="coiled-coil region" evidence="1">
    <location>
        <begin position="30"/>
        <end position="100"/>
    </location>
</feature>
<accession>A0AA41UPJ3</accession>
<proteinExistence type="inferred from homology"/>
<dbReference type="SUPFAM" id="SSF48452">
    <property type="entry name" value="TPR-like"/>
    <property type="match status" value="1"/>
</dbReference>
<dbReference type="GO" id="GO:0051301">
    <property type="term" value="P:cell division"/>
    <property type="evidence" value="ECO:0007669"/>
    <property type="project" value="InterPro"/>
</dbReference>
<dbReference type="Pfam" id="PF13432">
    <property type="entry name" value="TPR_16"/>
    <property type="match status" value="1"/>
</dbReference>
<keyword evidence="1" id="KW-0175">Coiled coil</keyword>
<dbReference type="HAMAP" id="MF_02066">
    <property type="entry name" value="CpoB"/>
    <property type="match status" value="1"/>
</dbReference>
<dbReference type="EMBL" id="JALJRB010000007">
    <property type="protein sequence ID" value="MCJ8500533.1"/>
    <property type="molecule type" value="Genomic_DNA"/>
</dbReference>
<dbReference type="Proteomes" id="UP001165427">
    <property type="component" value="Unassembled WGS sequence"/>
</dbReference>
<dbReference type="InterPro" id="IPR034706">
    <property type="entry name" value="CpoB"/>
</dbReference>
<dbReference type="InterPro" id="IPR019734">
    <property type="entry name" value="TPR_rpt"/>
</dbReference>
<protein>
    <submittedName>
        <fullName evidence="2">Tol-pal system protein YbgF</fullName>
    </submittedName>
</protein>
<comment type="caution">
    <text evidence="2">The sequence shown here is derived from an EMBL/GenBank/DDBJ whole genome shotgun (WGS) entry which is preliminary data.</text>
</comment>
<keyword evidence="3" id="KW-1185">Reference proteome</keyword>
<dbReference type="RefSeq" id="WP_246905203.1">
    <property type="nucleotide sequence ID" value="NZ_JALJRB010000007.1"/>
</dbReference>
<sequence>MFRKIVGILIVLALTGCASQRDVLILDERLRSLEYRERELQKTQESLQQRLADEIRETVTTREALETDLRTRVAGAGAEMDRIRQDLRLLNGRVDEMAHQLQRREAATGTDDTPRAGRTDASASLARIDMLEQRIAAIESYLGLRAAARTTETPAAGEAPAQRFADAENDTALYALAMQAFDNGRLEDAREGFAQLLKRFPNSALANNAQFWIGETHYRERWYEKAILEYQTVIEKYPTGNKVAAAMLKQGMAFQQLGDEANARLVWQALQERFPQSSEAKVAMTRLKEL</sequence>
<organism evidence="2 3">
    <name type="scientific">Desulfatitalea alkaliphila</name>
    <dbReference type="NCBI Taxonomy" id="2929485"/>
    <lineage>
        <taxon>Bacteria</taxon>
        <taxon>Pseudomonadati</taxon>
        <taxon>Thermodesulfobacteriota</taxon>
        <taxon>Desulfobacteria</taxon>
        <taxon>Desulfobacterales</taxon>
        <taxon>Desulfosarcinaceae</taxon>
        <taxon>Desulfatitalea</taxon>
    </lineage>
</organism>
<reference evidence="2" key="1">
    <citation type="submission" date="2022-04" db="EMBL/GenBank/DDBJ databases">
        <title>Desulfatitalea alkaliphila sp. nov., a novel anaerobic sulfate-reducing bacterium isolated from terrestrial mud volcano, Taman Peninsula, Russia.</title>
        <authorList>
            <person name="Khomyakova M.A."/>
            <person name="Merkel A.Y."/>
            <person name="Slobodkin A.I."/>
        </authorList>
    </citation>
    <scope>NUCLEOTIDE SEQUENCE</scope>
    <source>
        <strain evidence="2">M08but</strain>
    </source>
</reference>
<dbReference type="Gene3D" id="1.25.40.10">
    <property type="entry name" value="Tetratricopeptide repeat domain"/>
    <property type="match status" value="1"/>
</dbReference>